<gene>
    <name evidence="1" type="ORF">N7515_005540</name>
</gene>
<proteinExistence type="predicted"/>
<reference evidence="1" key="2">
    <citation type="journal article" date="2023" name="IMA Fungus">
        <title>Comparative genomic study of the Penicillium genus elucidates a diverse pangenome and 15 lateral gene transfer events.</title>
        <authorList>
            <person name="Petersen C."/>
            <person name="Sorensen T."/>
            <person name="Nielsen M.R."/>
            <person name="Sondergaard T.E."/>
            <person name="Sorensen J.L."/>
            <person name="Fitzpatrick D.A."/>
            <person name="Frisvad J.C."/>
            <person name="Nielsen K.L."/>
        </authorList>
    </citation>
    <scope>NUCLEOTIDE SEQUENCE</scope>
    <source>
        <strain evidence="1">IBT 22155</strain>
    </source>
</reference>
<accession>A0A9W9KZX6</accession>
<evidence type="ECO:0008006" key="3">
    <source>
        <dbReference type="Google" id="ProtNLM"/>
    </source>
</evidence>
<name>A0A9W9KZX6_9EURO</name>
<protein>
    <recommendedName>
        <fullName evidence="3">Lipocalin-like domain-containing protein</fullName>
    </recommendedName>
</protein>
<dbReference type="PANTHER" id="PTHR38115:SF1">
    <property type="entry name" value="LIPOCALIN-LIKE DOMAIN-CONTAINING PROTEIN"/>
    <property type="match status" value="1"/>
</dbReference>
<dbReference type="AlphaFoldDB" id="A0A9W9KZX6"/>
<dbReference type="InterPro" id="IPR053037">
    <property type="entry name" value="Pericyclase_pydY-like"/>
</dbReference>
<sequence length="212" mass="23836">MASPQDTTIENLTGNWILQKVLWLLRKALALGTIYISISQYKTPDLSPDQTLTHINFTQTTTGGLAGTAENRVLDWKTASHEDYIFGHVQAQAEYVYGTTDADGKIRPDVEVKIDNANEEIRGWLRGEKEVDGSFSEGFLVERQSEDVERGDGLWVHTFECNEGVGWMAEQVWGFEVLAGMRYFSRRVVVMDGGGRYICGRIVFDFLGRESG</sequence>
<evidence type="ECO:0000313" key="2">
    <source>
        <dbReference type="Proteomes" id="UP001149079"/>
    </source>
</evidence>
<organism evidence="1 2">
    <name type="scientific">Penicillium bovifimosum</name>
    <dbReference type="NCBI Taxonomy" id="126998"/>
    <lineage>
        <taxon>Eukaryota</taxon>
        <taxon>Fungi</taxon>
        <taxon>Dikarya</taxon>
        <taxon>Ascomycota</taxon>
        <taxon>Pezizomycotina</taxon>
        <taxon>Eurotiomycetes</taxon>
        <taxon>Eurotiomycetidae</taxon>
        <taxon>Eurotiales</taxon>
        <taxon>Aspergillaceae</taxon>
        <taxon>Penicillium</taxon>
    </lineage>
</organism>
<evidence type="ECO:0000313" key="1">
    <source>
        <dbReference type="EMBL" id="KAJ5129501.1"/>
    </source>
</evidence>
<comment type="caution">
    <text evidence="1">The sequence shown here is derived from an EMBL/GenBank/DDBJ whole genome shotgun (WGS) entry which is preliminary data.</text>
</comment>
<dbReference type="GeneID" id="81405454"/>
<dbReference type="PANTHER" id="PTHR38115">
    <property type="entry name" value="LIPOCALIN-LIKE DOMAIN-CONTAINING PROTEIN"/>
    <property type="match status" value="1"/>
</dbReference>
<dbReference type="EMBL" id="JAPQKL010000005">
    <property type="protein sequence ID" value="KAJ5129501.1"/>
    <property type="molecule type" value="Genomic_DNA"/>
</dbReference>
<dbReference type="RefSeq" id="XP_056519880.1">
    <property type="nucleotide sequence ID" value="XM_056666284.1"/>
</dbReference>
<dbReference type="OrthoDB" id="425354at2759"/>
<reference evidence="1" key="1">
    <citation type="submission" date="2022-11" db="EMBL/GenBank/DDBJ databases">
        <authorList>
            <person name="Petersen C."/>
        </authorList>
    </citation>
    <scope>NUCLEOTIDE SEQUENCE</scope>
    <source>
        <strain evidence="1">IBT 22155</strain>
    </source>
</reference>
<dbReference type="Proteomes" id="UP001149079">
    <property type="component" value="Unassembled WGS sequence"/>
</dbReference>
<keyword evidence="2" id="KW-1185">Reference proteome</keyword>